<name>A0A5J5B2Y4_9ASTE</name>
<evidence type="ECO:0000313" key="3">
    <source>
        <dbReference type="Proteomes" id="UP000325577"/>
    </source>
</evidence>
<dbReference type="EMBL" id="CM018039">
    <property type="protein sequence ID" value="KAA8537039.1"/>
    <property type="molecule type" value="Genomic_DNA"/>
</dbReference>
<gene>
    <name evidence="2" type="ORF">F0562_029517</name>
</gene>
<organism evidence="2 3">
    <name type="scientific">Nyssa sinensis</name>
    <dbReference type="NCBI Taxonomy" id="561372"/>
    <lineage>
        <taxon>Eukaryota</taxon>
        <taxon>Viridiplantae</taxon>
        <taxon>Streptophyta</taxon>
        <taxon>Embryophyta</taxon>
        <taxon>Tracheophyta</taxon>
        <taxon>Spermatophyta</taxon>
        <taxon>Magnoliopsida</taxon>
        <taxon>eudicotyledons</taxon>
        <taxon>Gunneridae</taxon>
        <taxon>Pentapetalae</taxon>
        <taxon>asterids</taxon>
        <taxon>Cornales</taxon>
        <taxon>Nyssaceae</taxon>
        <taxon>Nyssa</taxon>
    </lineage>
</organism>
<reference evidence="2 3" key="1">
    <citation type="submission" date="2019-09" db="EMBL/GenBank/DDBJ databases">
        <title>A chromosome-level genome assembly of the Chinese tupelo Nyssa sinensis.</title>
        <authorList>
            <person name="Yang X."/>
            <person name="Kang M."/>
            <person name="Yang Y."/>
            <person name="Xiong H."/>
            <person name="Wang M."/>
            <person name="Zhang Z."/>
            <person name="Wang Z."/>
            <person name="Wu H."/>
            <person name="Ma T."/>
            <person name="Liu J."/>
            <person name="Xi Z."/>
        </authorList>
    </citation>
    <scope>NUCLEOTIDE SEQUENCE [LARGE SCALE GENOMIC DNA]</scope>
    <source>
        <strain evidence="2">J267</strain>
        <tissue evidence="2">Leaf</tissue>
    </source>
</reference>
<evidence type="ECO:0000313" key="2">
    <source>
        <dbReference type="EMBL" id="KAA8537039.1"/>
    </source>
</evidence>
<accession>A0A5J5B2Y4</accession>
<dbReference type="AlphaFoldDB" id="A0A5J5B2Y4"/>
<feature type="compositionally biased region" description="Basic and acidic residues" evidence="1">
    <location>
        <begin position="1"/>
        <end position="12"/>
    </location>
</feature>
<dbReference type="OrthoDB" id="1728869at2759"/>
<feature type="region of interest" description="Disordered" evidence="1">
    <location>
        <begin position="1"/>
        <end position="28"/>
    </location>
</feature>
<keyword evidence="3" id="KW-1185">Reference proteome</keyword>
<evidence type="ECO:0000256" key="1">
    <source>
        <dbReference type="SAM" id="MobiDB-lite"/>
    </source>
</evidence>
<proteinExistence type="predicted"/>
<protein>
    <submittedName>
        <fullName evidence="2">Uncharacterized protein</fullName>
    </submittedName>
</protein>
<dbReference type="Proteomes" id="UP000325577">
    <property type="component" value="Linkage Group LG16"/>
</dbReference>
<feature type="region of interest" description="Disordered" evidence="1">
    <location>
        <begin position="84"/>
        <end position="109"/>
    </location>
</feature>
<feature type="compositionally biased region" description="Acidic residues" evidence="1">
    <location>
        <begin position="84"/>
        <end position="94"/>
    </location>
</feature>
<feature type="compositionally biased region" description="Low complexity" evidence="1">
    <location>
        <begin position="13"/>
        <end position="28"/>
    </location>
</feature>
<sequence length="144" mass="16734">MGHFSSGRERTHSIASPKDSSSSVPSDSSCFSTRCEGLDLLVKAIHHVSARSVVGVPYIQRRVIRRRRRARRFNKLIITELFNQEEEEEEEEEREKEGQPELNSLSKRHRRVMALPSKYQDSVLKPWKPATRGLRSIKIRDESY</sequence>